<evidence type="ECO:0000313" key="1">
    <source>
        <dbReference type="EMBL" id="KAG5186789.1"/>
    </source>
</evidence>
<dbReference type="InterPro" id="IPR002816">
    <property type="entry name" value="TraB/PrgY/GumN_fam"/>
</dbReference>
<dbReference type="PANTHER" id="PTHR21530:SF7">
    <property type="entry name" value="TRAB DOMAIN-CONTAINING PROTEIN"/>
    <property type="match status" value="1"/>
</dbReference>
<dbReference type="Proteomes" id="UP000664859">
    <property type="component" value="Unassembled WGS sequence"/>
</dbReference>
<proteinExistence type="predicted"/>
<sequence length="85" mass="9360">MKKRDTVDKLMTAVQRELPLVYTAMVAERDAYMAEAVAQYLKQTGMKDCCMVVGMAHMSGIERNLKLKYGFSAAAPACELVAQPA</sequence>
<accession>A0A836CII7</accession>
<organism evidence="1 2">
    <name type="scientific">Tribonema minus</name>
    <dbReference type="NCBI Taxonomy" id="303371"/>
    <lineage>
        <taxon>Eukaryota</taxon>
        <taxon>Sar</taxon>
        <taxon>Stramenopiles</taxon>
        <taxon>Ochrophyta</taxon>
        <taxon>PX clade</taxon>
        <taxon>Xanthophyceae</taxon>
        <taxon>Tribonematales</taxon>
        <taxon>Tribonemataceae</taxon>
        <taxon>Tribonema</taxon>
    </lineage>
</organism>
<dbReference type="EMBL" id="JAFCMP010000102">
    <property type="protein sequence ID" value="KAG5186789.1"/>
    <property type="molecule type" value="Genomic_DNA"/>
</dbReference>
<keyword evidence="2" id="KW-1185">Reference proteome</keyword>
<reference evidence="1" key="1">
    <citation type="submission" date="2021-02" db="EMBL/GenBank/DDBJ databases">
        <title>First Annotated Genome of the Yellow-green Alga Tribonema minus.</title>
        <authorList>
            <person name="Mahan K.M."/>
        </authorList>
    </citation>
    <scope>NUCLEOTIDE SEQUENCE</scope>
    <source>
        <strain evidence="1">UTEX B ZZ1240</strain>
    </source>
</reference>
<comment type="caution">
    <text evidence="1">The sequence shown here is derived from an EMBL/GenBank/DDBJ whole genome shotgun (WGS) entry which is preliminary data.</text>
</comment>
<dbReference type="PANTHER" id="PTHR21530">
    <property type="entry name" value="PHEROMONE SHUTDOWN PROTEIN"/>
    <property type="match status" value="1"/>
</dbReference>
<dbReference type="OrthoDB" id="48306at2759"/>
<dbReference type="InterPro" id="IPR046345">
    <property type="entry name" value="TraB_PrgY-like"/>
</dbReference>
<protein>
    <submittedName>
        <fullName evidence="1">Uncharacterized protein</fullName>
    </submittedName>
</protein>
<name>A0A836CII7_9STRA</name>
<gene>
    <name evidence="1" type="ORF">JKP88DRAFT_35794</name>
</gene>
<dbReference type="Pfam" id="PF01963">
    <property type="entry name" value="TraB_PrgY_gumN"/>
    <property type="match status" value="1"/>
</dbReference>
<dbReference type="AlphaFoldDB" id="A0A836CII7"/>
<evidence type="ECO:0000313" key="2">
    <source>
        <dbReference type="Proteomes" id="UP000664859"/>
    </source>
</evidence>